<dbReference type="PANTHER" id="PTHR45918:SF1">
    <property type="entry name" value="ALPHA-1,3_1,6-MANNOSYLTRANSFERASE ALG2"/>
    <property type="match status" value="1"/>
</dbReference>
<dbReference type="OrthoDB" id="448893at2759"/>
<dbReference type="CDD" id="cd03805">
    <property type="entry name" value="GT4_ALG2-like"/>
    <property type="match status" value="1"/>
</dbReference>
<dbReference type="GO" id="GO:0004378">
    <property type="term" value="F:GDP-Man:Man(1)GlcNAc(2)-PP-Dol alpha-1,3-mannosyltransferase activity"/>
    <property type="evidence" value="ECO:0007669"/>
    <property type="project" value="UniProtKB-UniRule"/>
</dbReference>
<feature type="transmembrane region" description="Helical" evidence="12">
    <location>
        <begin position="439"/>
        <end position="458"/>
    </location>
</feature>
<evidence type="ECO:0000256" key="8">
    <source>
        <dbReference type="ARBA" id="ARBA00022989"/>
    </source>
</evidence>
<gene>
    <name evidence="15" type="ORF">AGERDE_LOCUS10846</name>
</gene>
<keyword evidence="8 12" id="KW-1133">Transmembrane helix</keyword>
<dbReference type="InterPro" id="IPR001296">
    <property type="entry name" value="Glyco_trans_1"/>
</dbReference>
<reference evidence="15" key="1">
    <citation type="submission" date="2021-06" db="EMBL/GenBank/DDBJ databases">
        <authorList>
            <person name="Kallberg Y."/>
            <person name="Tangrot J."/>
            <person name="Rosling A."/>
        </authorList>
    </citation>
    <scope>NUCLEOTIDE SEQUENCE</scope>
    <source>
        <strain evidence="15">MT106</strain>
    </source>
</reference>
<proteinExistence type="inferred from homology"/>
<dbReference type="GO" id="GO:0102704">
    <property type="term" value="F:GDP-Man:Man(2)GlcNAc(2)-PP-Dol alpha-1,6-mannosyltransferase activity"/>
    <property type="evidence" value="ECO:0007669"/>
    <property type="project" value="UniProtKB-UniRule"/>
</dbReference>
<evidence type="ECO:0000256" key="11">
    <source>
        <dbReference type="ARBA" id="ARBA00045104"/>
    </source>
</evidence>
<keyword evidence="7 12" id="KW-0256">Endoplasmic reticulum</keyword>
<evidence type="ECO:0000256" key="5">
    <source>
        <dbReference type="ARBA" id="ARBA00022679"/>
    </source>
</evidence>
<evidence type="ECO:0000256" key="9">
    <source>
        <dbReference type="ARBA" id="ARBA00023136"/>
    </source>
</evidence>
<dbReference type="Gene3D" id="3.40.50.2000">
    <property type="entry name" value="Glycogen Phosphorylase B"/>
    <property type="match status" value="2"/>
</dbReference>
<name>A0A9N9DE55_9GLOM</name>
<comment type="catalytic activity">
    <reaction evidence="10 12">
        <text>a beta-D-Man-(1-&gt;4)-beta-D-GlcNAc-(1-&gt;4)-alpha-D-GlcNAc-diphospho-di-trans,poly-cis-dolichol + GDP-alpha-D-mannose = an alpha-D-Man-(1-&gt;3)-beta-D-Man-(1-&gt;4)-beta-D-GlcNAc-(1-&gt;4)-alpha-D-GlcNAc-diphospho-di-trans,poly-cis-dolichol + GDP + H(+)</text>
        <dbReference type="Rhea" id="RHEA:29515"/>
        <dbReference type="Rhea" id="RHEA-COMP:19511"/>
        <dbReference type="Rhea" id="RHEA-COMP:19513"/>
        <dbReference type="ChEBI" id="CHEBI:15378"/>
        <dbReference type="ChEBI" id="CHEBI:57527"/>
        <dbReference type="ChEBI" id="CHEBI:58189"/>
        <dbReference type="ChEBI" id="CHEBI:58472"/>
        <dbReference type="ChEBI" id="CHEBI:132510"/>
        <dbReference type="EC" id="2.4.1.132"/>
    </reaction>
    <physiologicalReaction direction="left-to-right" evidence="10 12">
        <dbReference type="Rhea" id="RHEA:29516"/>
    </physiologicalReaction>
</comment>
<dbReference type="PANTHER" id="PTHR45918">
    <property type="entry name" value="ALPHA-1,3/1,6-MANNOSYLTRANSFERASE ALG2"/>
    <property type="match status" value="1"/>
</dbReference>
<keyword evidence="6 12" id="KW-0812">Transmembrane</keyword>
<evidence type="ECO:0000313" key="16">
    <source>
        <dbReference type="Proteomes" id="UP000789831"/>
    </source>
</evidence>
<accession>A0A9N9DE55</accession>
<keyword evidence="9 12" id="KW-0472">Membrane</keyword>
<dbReference type="SUPFAM" id="SSF53756">
    <property type="entry name" value="UDP-Glycosyltransferase/glycogen phosphorylase"/>
    <property type="match status" value="1"/>
</dbReference>
<sequence>MTTSRALNIVFVHPDLGIGGAERLVVDAAVGLQDKGHKVSIYTSHHDPTHCFEETRNGQLKVNVRGNWLIPRTLFGLFYIICAILRQFHLGLALLLWDRPKIDVIFIDQLSASIPLLKFTGAKILFYCHFPDKLLTGRKSVLKKLYRMPVDKFEEVTTGMADAIVVNSKFTANVFRDSFPSIKQRPKVLYPGIHLTSYDKAVDLNDESVKILESHKKLIISINRFERKKNIALAINAFAALRDNHLVSTTEFQNLRLIIAGGYDYRVKENVEYHLELEKLASILGLSNFTISLVGGAKDAQSPPPSDAQVVFLCSFSEEQRTFLLSRAILLLYTPSNEHFGIVPVESMYASLPVIAVNSGGPTESILDEVTGFLCDPTPEAFSQSIVKLLSGGNEFDRKIMGEQGRKRVQTLFSLSAFVDTLEDILRHLAFESSPSSSLKLPILIFVLSLIIGFIVYTQDYISI</sequence>
<dbReference type="Pfam" id="PF00534">
    <property type="entry name" value="Glycos_transf_1"/>
    <property type="match status" value="2"/>
</dbReference>
<comment type="caution">
    <text evidence="15">The sequence shown here is derived from an EMBL/GenBank/DDBJ whole genome shotgun (WGS) entry which is preliminary data.</text>
</comment>
<comment type="subcellular location">
    <subcellularLocation>
        <location evidence="2 12">Endoplasmic reticulum membrane</location>
    </subcellularLocation>
</comment>
<dbReference type="EC" id="2.4.1.132" evidence="12"/>
<dbReference type="InterPro" id="IPR027054">
    <property type="entry name" value="ALG2"/>
</dbReference>
<comment type="similarity">
    <text evidence="12">Belongs to the glycosyltransferase group 1 family.</text>
</comment>
<comment type="function">
    <text evidence="1 12">Mannosylates Man(2)GlcNAc(2)-dolichol diphosphate and Man(1)GlcNAc(2)-dolichol diphosphate to form Man(3)GlcNAc(2)-dolichol diphosphate.</text>
</comment>
<evidence type="ECO:0000256" key="10">
    <source>
        <dbReference type="ARBA" id="ARBA00045103"/>
    </source>
</evidence>
<evidence type="ECO:0000313" key="15">
    <source>
        <dbReference type="EMBL" id="CAG8638088.1"/>
    </source>
</evidence>
<evidence type="ECO:0000256" key="3">
    <source>
        <dbReference type="ARBA" id="ARBA00004922"/>
    </source>
</evidence>
<evidence type="ECO:0000256" key="7">
    <source>
        <dbReference type="ARBA" id="ARBA00022824"/>
    </source>
</evidence>
<dbReference type="Pfam" id="PF13439">
    <property type="entry name" value="Glyco_transf_4"/>
    <property type="match status" value="1"/>
</dbReference>
<feature type="transmembrane region" description="Helical" evidence="12">
    <location>
        <begin position="74"/>
        <end position="97"/>
    </location>
</feature>
<evidence type="ECO:0000256" key="2">
    <source>
        <dbReference type="ARBA" id="ARBA00004586"/>
    </source>
</evidence>
<keyword evidence="4 12" id="KW-0328">Glycosyltransferase</keyword>
<evidence type="ECO:0000259" key="14">
    <source>
        <dbReference type="Pfam" id="PF13439"/>
    </source>
</evidence>
<dbReference type="EC" id="2.4.1.257" evidence="12"/>
<evidence type="ECO:0000259" key="13">
    <source>
        <dbReference type="Pfam" id="PF00534"/>
    </source>
</evidence>
<dbReference type="AlphaFoldDB" id="A0A9N9DE55"/>
<protein>
    <recommendedName>
        <fullName evidence="12">Alpha-1,3/1,6-mannosyltransferase ALG2</fullName>
        <ecNumber evidence="12">2.4.1.132</ecNumber>
        <ecNumber evidence="12">2.4.1.257</ecNumber>
    </recommendedName>
    <alternativeName>
        <fullName evidence="12">GDP-Man:Man(1)GlcNAc(2)-PP-Dol alpha-1,3-mannosyltransferase</fullName>
    </alternativeName>
</protein>
<comment type="catalytic activity">
    <reaction evidence="11 12">
        <text>an alpha-D-Man-(1-&gt;3)-beta-D-Man-(1-&gt;4)-beta-D-GlcNAc-(1-&gt;4)-alpha-D-GlcNAc-diphospho-di-trans,poly-cis-dolichol + GDP-alpha-D-mannose = an alpha-D-Man-(1-&gt;3)-[alpha-D-Man-(1-&gt;6)]-beta-D-Man-(1-&gt;4)-beta-D-GlcNAc-(1-&gt;4)-alpha-D-GlcNAc-diphospho-di-trans,poly-cis-dolichol + GDP + H(+)</text>
        <dbReference type="Rhea" id="RHEA:29519"/>
        <dbReference type="Rhea" id="RHEA-COMP:19513"/>
        <dbReference type="Rhea" id="RHEA-COMP:19515"/>
        <dbReference type="ChEBI" id="CHEBI:15378"/>
        <dbReference type="ChEBI" id="CHEBI:57527"/>
        <dbReference type="ChEBI" id="CHEBI:58189"/>
        <dbReference type="ChEBI" id="CHEBI:132510"/>
        <dbReference type="ChEBI" id="CHEBI:132511"/>
        <dbReference type="EC" id="2.4.1.257"/>
    </reaction>
    <physiologicalReaction direction="left-to-right" evidence="11 12">
        <dbReference type="Rhea" id="RHEA:29520"/>
    </physiologicalReaction>
</comment>
<dbReference type="Proteomes" id="UP000789831">
    <property type="component" value="Unassembled WGS sequence"/>
</dbReference>
<feature type="domain" description="Glycosyl transferase family 1" evidence="13">
    <location>
        <begin position="213"/>
        <end position="288"/>
    </location>
</feature>
<feature type="domain" description="Glycosyltransferase subfamily 4-like N-terminal" evidence="14">
    <location>
        <begin position="18"/>
        <end position="195"/>
    </location>
</feature>
<organism evidence="15 16">
    <name type="scientific">Ambispora gerdemannii</name>
    <dbReference type="NCBI Taxonomy" id="144530"/>
    <lineage>
        <taxon>Eukaryota</taxon>
        <taxon>Fungi</taxon>
        <taxon>Fungi incertae sedis</taxon>
        <taxon>Mucoromycota</taxon>
        <taxon>Glomeromycotina</taxon>
        <taxon>Glomeromycetes</taxon>
        <taxon>Archaeosporales</taxon>
        <taxon>Ambisporaceae</taxon>
        <taxon>Ambispora</taxon>
    </lineage>
</organism>
<feature type="domain" description="Glycosyl transferase family 1" evidence="13">
    <location>
        <begin position="309"/>
        <end position="408"/>
    </location>
</feature>
<dbReference type="InterPro" id="IPR028098">
    <property type="entry name" value="Glyco_trans_4-like_N"/>
</dbReference>
<evidence type="ECO:0000256" key="6">
    <source>
        <dbReference type="ARBA" id="ARBA00022692"/>
    </source>
</evidence>
<evidence type="ECO:0000256" key="1">
    <source>
        <dbReference type="ARBA" id="ARBA00003142"/>
    </source>
</evidence>
<comment type="pathway">
    <text evidence="3 12">Protein modification; protein glycosylation.</text>
</comment>
<dbReference type="GO" id="GO:0005789">
    <property type="term" value="C:endoplasmic reticulum membrane"/>
    <property type="evidence" value="ECO:0007669"/>
    <property type="project" value="UniProtKB-SubCell"/>
</dbReference>
<evidence type="ECO:0000256" key="4">
    <source>
        <dbReference type="ARBA" id="ARBA00022676"/>
    </source>
</evidence>
<evidence type="ECO:0000256" key="12">
    <source>
        <dbReference type="RuleBase" id="RU367136"/>
    </source>
</evidence>
<keyword evidence="16" id="KW-1185">Reference proteome</keyword>
<dbReference type="EMBL" id="CAJVPL010003760">
    <property type="protein sequence ID" value="CAG8638088.1"/>
    <property type="molecule type" value="Genomic_DNA"/>
</dbReference>
<keyword evidence="5 12" id="KW-0808">Transferase</keyword>